<evidence type="ECO:0000313" key="2">
    <source>
        <dbReference type="Proteomes" id="UP000887159"/>
    </source>
</evidence>
<proteinExistence type="predicted"/>
<gene>
    <name evidence="1" type="primary">ZMYM1</name>
    <name evidence="1" type="ORF">TNCV_3614181</name>
</gene>
<dbReference type="Proteomes" id="UP000887159">
    <property type="component" value="Unassembled WGS sequence"/>
</dbReference>
<sequence>MQDLNDQQPSEKDIVQPEGISNTLTEKCLENIEFKKYVDVVWMTRKENKSVLDKQLQEPLKKSTEYYRNVLKRVIAIVKYLAIIGLVFRGTEEVFGSPHNGNFMDVLELLLEFDSFSYELIEQ</sequence>
<evidence type="ECO:0000313" key="1">
    <source>
        <dbReference type="EMBL" id="GFY14229.1"/>
    </source>
</evidence>
<dbReference type="AlphaFoldDB" id="A0A8X6VNC8"/>
<keyword evidence="2" id="KW-1185">Reference proteome</keyword>
<reference evidence="1" key="1">
    <citation type="submission" date="2020-08" db="EMBL/GenBank/DDBJ databases">
        <title>Multicomponent nature underlies the extraordinary mechanical properties of spider dragline silk.</title>
        <authorList>
            <person name="Kono N."/>
            <person name="Nakamura H."/>
            <person name="Mori M."/>
            <person name="Yoshida Y."/>
            <person name="Ohtoshi R."/>
            <person name="Malay A.D."/>
            <person name="Moran D.A.P."/>
            <person name="Tomita M."/>
            <person name="Numata K."/>
            <person name="Arakawa K."/>
        </authorList>
    </citation>
    <scope>NUCLEOTIDE SEQUENCE</scope>
</reference>
<name>A0A8X6VNC8_TRICX</name>
<organism evidence="1 2">
    <name type="scientific">Trichonephila clavipes</name>
    <name type="common">Golden silk orbweaver</name>
    <name type="synonym">Nephila clavipes</name>
    <dbReference type="NCBI Taxonomy" id="2585209"/>
    <lineage>
        <taxon>Eukaryota</taxon>
        <taxon>Metazoa</taxon>
        <taxon>Ecdysozoa</taxon>
        <taxon>Arthropoda</taxon>
        <taxon>Chelicerata</taxon>
        <taxon>Arachnida</taxon>
        <taxon>Araneae</taxon>
        <taxon>Araneomorphae</taxon>
        <taxon>Entelegynae</taxon>
        <taxon>Araneoidea</taxon>
        <taxon>Nephilidae</taxon>
        <taxon>Trichonephila</taxon>
    </lineage>
</organism>
<dbReference type="EMBL" id="BMAU01021327">
    <property type="protein sequence ID" value="GFY14229.1"/>
    <property type="molecule type" value="Genomic_DNA"/>
</dbReference>
<comment type="caution">
    <text evidence="1">The sequence shown here is derived from an EMBL/GenBank/DDBJ whole genome shotgun (WGS) entry which is preliminary data.</text>
</comment>
<accession>A0A8X6VNC8</accession>
<protein>
    <submittedName>
        <fullName evidence="1">Zinc finger MYM-type protein 1</fullName>
    </submittedName>
</protein>